<accession>A0A5J6HGY9</accession>
<organism evidence="1 2">
    <name type="scientific">Streptomyces alboniger</name>
    <dbReference type="NCBI Taxonomy" id="132473"/>
    <lineage>
        <taxon>Bacteria</taxon>
        <taxon>Bacillati</taxon>
        <taxon>Actinomycetota</taxon>
        <taxon>Actinomycetes</taxon>
        <taxon>Kitasatosporales</taxon>
        <taxon>Streptomycetaceae</taxon>
        <taxon>Streptomyces</taxon>
        <taxon>Streptomyces aurantiacus group</taxon>
    </lineage>
</organism>
<keyword evidence="2" id="KW-1185">Reference proteome</keyword>
<dbReference type="Proteomes" id="UP000326553">
    <property type="component" value="Chromosome"/>
</dbReference>
<reference evidence="1 2" key="1">
    <citation type="submission" date="2017-09" db="EMBL/GenBank/DDBJ databases">
        <authorList>
            <person name="Lee N."/>
            <person name="Cho B.-K."/>
        </authorList>
    </citation>
    <scope>NUCLEOTIDE SEQUENCE [LARGE SCALE GENOMIC DNA]</scope>
    <source>
        <strain evidence="1 2">ATCC 12461</strain>
    </source>
</reference>
<name>A0A5J6HGY9_STRAD</name>
<protein>
    <submittedName>
        <fullName evidence="1">Uncharacterized protein</fullName>
    </submittedName>
</protein>
<evidence type="ECO:0000313" key="2">
    <source>
        <dbReference type="Proteomes" id="UP000326553"/>
    </source>
</evidence>
<sequence length="73" mass="7791">MTVTDRRAYFGHPESWLDLEWGGLDAVDIFQCSYRDRFDGLGRGLPGIRAYLPGGALSPGAQASGISSSGTGR</sequence>
<evidence type="ECO:0000313" key="1">
    <source>
        <dbReference type="EMBL" id="QEV17740.1"/>
    </source>
</evidence>
<dbReference type="KEGG" id="salw:CP975_09685"/>
<dbReference type="AlphaFoldDB" id="A0A5J6HGY9"/>
<gene>
    <name evidence="1" type="ORF">CP975_09685</name>
</gene>
<dbReference type="EMBL" id="CP023695">
    <property type="protein sequence ID" value="QEV17740.1"/>
    <property type="molecule type" value="Genomic_DNA"/>
</dbReference>
<proteinExistence type="predicted"/>